<sequence length="108" mass="12266">MKAPDVLAAEVRHPISVQQAVAIVGSKSELRTLNRARFRDPVCNPKLAMLFNGVQLLRKNNNYSLQGSPQQVEIVLRKLKADETHLLLHQAGERRRRVLKHILDLATR</sequence>
<dbReference type="EMBL" id="MFEL01000010">
    <property type="protein sequence ID" value="OGE81116.1"/>
    <property type="molecule type" value="Genomic_DNA"/>
</dbReference>
<proteinExistence type="predicted"/>
<accession>A0A1F5NTX2</accession>
<dbReference type="Proteomes" id="UP000178892">
    <property type="component" value="Unassembled WGS sequence"/>
</dbReference>
<name>A0A1F5NTX2_9BACT</name>
<reference evidence="1 2" key="1">
    <citation type="journal article" date="2016" name="Nat. Commun.">
        <title>Thousands of microbial genomes shed light on interconnected biogeochemical processes in an aquifer system.</title>
        <authorList>
            <person name="Anantharaman K."/>
            <person name="Brown C.T."/>
            <person name="Hug L.A."/>
            <person name="Sharon I."/>
            <person name="Castelle C.J."/>
            <person name="Probst A.J."/>
            <person name="Thomas B.C."/>
            <person name="Singh A."/>
            <person name="Wilkins M.J."/>
            <person name="Karaoz U."/>
            <person name="Brodie E.L."/>
            <person name="Williams K.H."/>
            <person name="Hubbard S.S."/>
            <person name="Banfield J.F."/>
        </authorList>
    </citation>
    <scope>NUCLEOTIDE SEQUENCE [LARGE SCALE GENOMIC DNA]</scope>
</reference>
<dbReference type="AlphaFoldDB" id="A0A1F5NTX2"/>
<comment type="caution">
    <text evidence="1">The sequence shown here is derived from an EMBL/GenBank/DDBJ whole genome shotgun (WGS) entry which is preliminary data.</text>
</comment>
<protein>
    <submittedName>
        <fullName evidence="1">Uncharacterized protein</fullName>
    </submittedName>
</protein>
<evidence type="ECO:0000313" key="2">
    <source>
        <dbReference type="Proteomes" id="UP000178892"/>
    </source>
</evidence>
<dbReference type="STRING" id="1817825.A2720_01075"/>
<evidence type="ECO:0000313" key="1">
    <source>
        <dbReference type="EMBL" id="OGE81116.1"/>
    </source>
</evidence>
<gene>
    <name evidence="1" type="ORF">A2720_01075</name>
</gene>
<organism evidence="1 2">
    <name type="scientific">Candidatus Doudnabacteria bacterium RIFCSPHIGHO2_01_FULL_46_24</name>
    <dbReference type="NCBI Taxonomy" id="1817825"/>
    <lineage>
        <taxon>Bacteria</taxon>
        <taxon>Candidatus Doudnaibacteriota</taxon>
    </lineage>
</organism>